<dbReference type="Proteomes" id="UP000248857">
    <property type="component" value="Unassembled WGS sequence"/>
</dbReference>
<feature type="chain" id="PRO_5015870448" description="TraB/GumN family protein" evidence="1">
    <location>
        <begin position="23"/>
        <end position="324"/>
    </location>
</feature>
<dbReference type="OrthoDB" id="357294at2"/>
<proteinExistence type="predicted"/>
<dbReference type="Pfam" id="PF01963">
    <property type="entry name" value="TraB_PrgY_gumN"/>
    <property type="match status" value="1"/>
</dbReference>
<evidence type="ECO:0000313" key="2">
    <source>
        <dbReference type="EMBL" id="PZD73818.1"/>
    </source>
</evidence>
<dbReference type="PROSITE" id="PS51257">
    <property type="entry name" value="PROKAR_LIPOPROTEIN"/>
    <property type="match status" value="1"/>
</dbReference>
<dbReference type="InterPro" id="IPR047111">
    <property type="entry name" value="YbaP-like"/>
</dbReference>
<comment type="caution">
    <text evidence="2">The sequence shown here is derived from an EMBL/GenBank/DDBJ whole genome shotgun (WGS) entry which is preliminary data.</text>
</comment>
<keyword evidence="1" id="KW-0732">Signal</keyword>
<dbReference type="PANTHER" id="PTHR40590">
    <property type="entry name" value="CYTOPLASMIC PROTEIN-RELATED"/>
    <property type="match status" value="1"/>
</dbReference>
<dbReference type="CDD" id="cd14789">
    <property type="entry name" value="Tiki"/>
    <property type="match status" value="1"/>
</dbReference>
<dbReference type="AlphaFoldDB" id="A0A2W1JK91"/>
<reference evidence="2 3" key="1">
    <citation type="journal article" date="2018" name="Sci. Rep.">
        <title>A novel species of the marine cyanobacterium Acaryochloris with a unique pigment content and lifestyle.</title>
        <authorList>
            <person name="Partensky F."/>
            <person name="Six C."/>
            <person name="Ratin M."/>
            <person name="Garczarek L."/>
            <person name="Vaulot D."/>
            <person name="Probert I."/>
            <person name="Calteau A."/>
            <person name="Gourvil P."/>
            <person name="Marie D."/>
            <person name="Grebert T."/>
            <person name="Bouchier C."/>
            <person name="Le Panse S."/>
            <person name="Gachenot M."/>
            <person name="Rodriguez F."/>
            <person name="Garrido J.L."/>
        </authorList>
    </citation>
    <scope>NUCLEOTIDE SEQUENCE [LARGE SCALE GENOMIC DNA]</scope>
    <source>
        <strain evidence="2 3">RCC1774</strain>
    </source>
</reference>
<keyword evidence="3" id="KW-1185">Reference proteome</keyword>
<feature type="signal peptide" evidence="1">
    <location>
        <begin position="1"/>
        <end position="22"/>
    </location>
</feature>
<evidence type="ECO:0000313" key="3">
    <source>
        <dbReference type="Proteomes" id="UP000248857"/>
    </source>
</evidence>
<dbReference type="EMBL" id="PQWO01000004">
    <property type="protein sequence ID" value="PZD73818.1"/>
    <property type="molecule type" value="Genomic_DNA"/>
</dbReference>
<name>A0A2W1JK91_9CYAN</name>
<dbReference type="InterPro" id="IPR002816">
    <property type="entry name" value="TraB/PrgY/GumN_fam"/>
</dbReference>
<dbReference type="RefSeq" id="WP_110985559.1">
    <property type="nucleotide sequence ID" value="NZ_CAWNWM010000004.1"/>
</dbReference>
<evidence type="ECO:0008006" key="4">
    <source>
        <dbReference type="Google" id="ProtNLM"/>
    </source>
</evidence>
<accession>A0A2W1JK91</accession>
<evidence type="ECO:0000256" key="1">
    <source>
        <dbReference type="SAM" id="SignalP"/>
    </source>
</evidence>
<organism evidence="2 3">
    <name type="scientific">Acaryochloris thomasi RCC1774</name>
    <dbReference type="NCBI Taxonomy" id="1764569"/>
    <lineage>
        <taxon>Bacteria</taxon>
        <taxon>Bacillati</taxon>
        <taxon>Cyanobacteriota</taxon>
        <taxon>Cyanophyceae</taxon>
        <taxon>Acaryochloridales</taxon>
        <taxon>Acaryochloridaceae</taxon>
        <taxon>Acaryochloris</taxon>
        <taxon>Acaryochloris thomasi</taxon>
    </lineage>
</organism>
<sequence>MKTYDRFIPIALGQFTKVAVMAAVLLTTAACTEKLAQTDAEQSQTEAQGQSTGELQTGKVFLWSIESPQNTLYLLGSVHLLQEKDYPLPAALETAYQDAERLVFEVDLNEAQSPEVQQLMLKKATLSNGETLQTVLSPETYQLAEQKAAEAGLPIQAMAQFEPWFFSLSLLATKLNQLGFQAQYGVDRHYYDRAVKDGKEISALETIADQISVFDALNPSNQDDYVQQTLLELDTLGNSITDIVQAWKVGDLATIEDLLFESFEQYPEMRTKLFDDRNQNWLQTLVPLLEKEEDYLVVVGAGHLVGDNNVLQLLEDKGYSADQL</sequence>
<gene>
    <name evidence="2" type="ORF">C1752_01585</name>
</gene>
<dbReference type="PANTHER" id="PTHR40590:SF1">
    <property type="entry name" value="CYTOPLASMIC PROTEIN"/>
    <property type="match status" value="1"/>
</dbReference>
<protein>
    <recommendedName>
        <fullName evidence="4">TraB/GumN family protein</fullName>
    </recommendedName>
</protein>